<evidence type="ECO:0000256" key="2">
    <source>
        <dbReference type="ARBA" id="ARBA00012438"/>
    </source>
</evidence>
<evidence type="ECO:0000259" key="11">
    <source>
        <dbReference type="PROSITE" id="PS50109"/>
    </source>
</evidence>
<dbReference type="SMART" id="SM00448">
    <property type="entry name" value="REC"/>
    <property type="match status" value="1"/>
</dbReference>
<dbReference type="Pfam" id="PF01584">
    <property type="entry name" value="CheW"/>
    <property type="match status" value="1"/>
</dbReference>
<dbReference type="AlphaFoldDB" id="A0A6S6S3P4"/>
<dbReference type="InterPro" id="IPR005467">
    <property type="entry name" value="His_kinase_dom"/>
</dbReference>
<evidence type="ECO:0000256" key="1">
    <source>
        <dbReference type="ARBA" id="ARBA00000085"/>
    </source>
</evidence>
<evidence type="ECO:0000256" key="7">
    <source>
        <dbReference type="ARBA" id="ARBA00023012"/>
    </source>
</evidence>
<accession>A0A6S6S3P4</accession>
<dbReference type="InterPro" id="IPR001789">
    <property type="entry name" value="Sig_transdc_resp-reg_receiver"/>
</dbReference>
<feature type="domain" description="Histidine kinase" evidence="11">
    <location>
        <begin position="282"/>
        <end position="515"/>
    </location>
</feature>
<keyword evidence="6 14" id="KW-0418">Kinase</keyword>
<evidence type="ECO:0000256" key="8">
    <source>
        <dbReference type="ARBA" id="ARBA00035100"/>
    </source>
</evidence>
<sequence length="815" mass="90280">MLTIDQQMQYLTADPGNSEVLKELERELHTLKGSSRMAQLTDMGNAAHEAEELLEGVRRERGRILSQEELSKLQSDIDQIGVLSEKYALSGLPDAKTAEKAASPVSESVEPAVGNIENIGDREEEAGVEQLQPQVTQERTYESYLERTLFEQSGALPDLSVLEGIDALSAEQAAKESAAVAPSLALKDQEQVRISAAYLDKMVESSNAMNIMQNATHERLVLMGEDVGEFGRTAARLKQLLRSLELETETQIHAGYRDVGEKNRQNTGFDPLEMDEYSEIQRLSRALAESLNDLVNIEGDLTTHLRTVDKFVSDSTQTGRELHQNLLTTRLVEVSAIIPRLRRIMRQVASEFGRKVSFEIDGETLKLDRYLLQRMTAPIEHLLRNAVFHGIETPDERVALGKVAEGGILLEVEREDTDVVFRISDDGRGLDKERICAKAIEQGLMVVGDQLSDQDVYKLILRSGFTTVTEANQVAGRGVGMDVVNSEIKALGGSLSIDSDSGSGSEFTVRLPLTMAANPVLFVAVQKQQYALPLGGVQGLTRLTAEGVKHHLGRSDAPLILDDQPYILQYLGDALGHPGRAELREGDMHVVIYMNMGVHHVAWLVDAINGRHEVVLQSLGALFKTCRFYSAATVTSDGAVIMVPDMLELTEQAMIKPPSEELLLADDEFVAPVVHHENPHILIVDDSITVRKVTEKLLMNENFVVETAKDGLEAMEKLAVFEADLVLLDIEMPRMDGFEVLSAVRNKQKWQDLPVIMISSRTAEKHLLHAKELGASDFLGKPYQNQDLLEHIFRHLRGDQTIAPRKSPMNKESVS</sequence>
<evidence type="ECO:0000256" key="10">
    <source>
        <dbReference type="PROSITE-ProRule" id="PRU00169"/>
    </source>
</evidence>
<dbReference type="SUPFAM" id="SSF52172">
    <property type="entry name" value="CheY-like"/>
    <property type="match status" value="1"/>
</dbReference>
<dbReference type="Gene3D" id="3.40.50.2300">
    <property type="match status" value="1"/>
</dbReference>
<protein>
    <recommendedName>
        <fullName evidence="3">Chemotaxis protein CheA</fullName>
        <ecNumber evidence="2">2.7.13.3</ecNumber>
    </recommendedName>
</protein>
<dbReference type="Pfam" id="PF00072">
    <property type="entry name" value="Response_reg"/>
    <property type="match status" value="1"/>
</dbReference>
<dbReference type="Gene3D" id="3.30.565.10">
    <property type="entry name" value="Histidine kinase-like ATPase, C-terminal domain"/>
    <property type="match status" value="1"/>
</dbReference>
<evidence type="ECO:0000256" key="9">
    <source>
        <dbReference type="PROSITE-ProRule" id="PRU00110"/>
    </source>
</evidence>
<dbReference type="PROSITE" id="PS50894">
    <property type="entry name" value="HPT"/>
    <property type="match status" value="1"/>
</dbReference>
<dbReference type="Gene3D" id="2.30.30.40">
    <property type="entry name" value="SH3 Domains"/>
    <property type="match status" value="1"/>
</dbReference>
<dbReference type="InterPro" id="IPR002545">
    <property type="entry name" value="CheW-lke_dom"/>
</dbReference>
<evidence type="ECO:0000313" key="14">
    <source>
        <dbReference type="EMBL" id="CAA6799984.1"/>
    </source>
</evidence>
<dbReference type="InterPro" id="IPR036890">
    <property type="entry name" value="HATPase_C_sf"/>
</dbReference>
<comment type="catalytic activity">
    <reaction evidence="1">
        <text>ATP + protein L-histidine = ADP + protein N-phospho-L-histidine.</text>
        <dbReference type="EC" id="2.7.13.3"/>
    </reaction>
</comment>
<keyword evidence="4 10" id="KW-0597">Phosphoprotein</keyword>
<dbReference type="Pfam" id="PF02518">
    <property type="entry name" value="HATPase_c"/>
    <property type="match status" value="1"/>
</dbReference>
<feature type="domain" description="Response regulatory" evidence="12">
    <location>
        <begin position="680"/>
        <end position="796"/>
    </location>
</feature>
<dbReference type="CDD" id="cd00156">
    <property type="entry name" value="REC"/>
    <property type="match status" value="1"/>
</dbReference>
<keyword evidence="7" id="KW-0902">Two-component regulatory system</keyword>
<proteinExistence type="predicted"/>
<gene>
    <name evidence="14" type="ORF">HELGO_WM27679</name>
</gene>
<evidence type="ECO:0000256" key="3">
    <source>
        <dbReference type="ARBA" id="ARBA00021495"/>
    </source>
</evidence>
<keyword evidence="5 14" id="KW-0808">Transferase</keyword>
<feature type="modified residue" description="Phosphohistidine" evidence="9">
    <location>
        <position position="29"/>
    </location>
</feature>
<dbReference type="SUPFAM" id="SSF50341">
    <property type="entry name" value="CheW-like"/>
    <property type="match status" value="1"/>
</dbReference>
<organism evidence="14">
    <name type="scientific">uncultured Thiotrichaceae bacterium</name>
    <dbReference type="NCBI Taxonomy" id="298394"/>
    <lineage>
        <taxon>Bacteria</taxon>
        <taxon>Pseudomonadati</taxon>
        <taxon>Pseudomonadota</taxon>
        <taxon>Gammaproteobacteria</taxon>
        <taxon>Thiotrichales</taxon>
        <taxon>Thiotrichaceae</taxon>
        <taxon>environmental samples</taxon>
    </lineage>
</organism>
<dbReference type="Pfam" id="PF01627">
    <property type="entry name" value="Hpt"/>
    <property type="match status" value="1"/>
</dbReference>
<reference evidence="14" key="1">
    <citation type="submission" date="2020-01" db="EMBL/GenBank/DDBJ databases">
        <authorList>
            <person name="Meier V. D."/>
            <person name="Meier V D."/>
        </authorList>
    </citation>
    <scope>NUCLEOTIDE SEQUENCE</scope>
    <source>
        <strain evidence="14">HLG_WM_MAG_08</strain>
    </source>
</reference>
<feature type="modified residue" description="4-aspartylphosphate" evidence="10">
    <location>
        <position position="729"/>
    </location>
</feature>
<dbReference type="GO" id="GO:0000155">
    <property type="term" value="F:phosphorelay sensor kinase activity"/>
    <property type="evidence" value="ECO:0007669"/>
    <property type="project" value="UniProtKB-ARBA"/>
</dbReference>
<dbReference type="EMBL" id="CACVAV010000003">
    <property type="protein sequence ID" value="CAA6799984.1"/>
    <property type="molecule type" value="Genomic_DNA"/>
</dbReference>
<evidence type="ECO:0000256" key="4">
    <source>
        <dbReference type="ARBA" id="ARBA00022553"/>
    </source>
</evidence>
<dbReference type="SUPFAM" id="SSF47226">
    <property type="entry name" value="Histidine-containing phosphotransfer domain, HPT domain"/>
    <property type="match status" value="1"/>
</dbReference>
<evidence type="ECO:0000259" key="13">
    <source>
        <dbReference type="PROSITE" id="PS50894"/>
    </source>
</evidence>
<dbReference type="PROSITE" id="PS50109">
    <property type="entry name" value="HIS_KIN"/>
    <property type="match status" value="1"/>
</dbReference>
<dbReference type="InterPro" id="IPR036641">
    <property type="entry name" value="HPT_dom_sf"/>
</dbReference>
<dbReference type="InterPro" id="IPR051315">
    <property type="entry name" value="Bact_Chemotaxis_CheA"/>
</dbReference>
<evidence type="ECO:0000256" key="6">
    <source>
        <dbReference type="ARBA" id="ARBA00022777"/>
    </source>
</evidence>
<evidence type="ECO:0000259" key="12">
    <source>
        <dbReference type="PROSITE" id="PS50110"/>
    </source>
</evidence>
<dbReference type="CDD" id="cd00088">
    <property type="entry name" value="HPT"/>
    <property type="match status" value="1"/>
</dbReference>
<dbReference type="Gene3D" id="1.20.120.160">
    <property type="entry name" value="HPT domain"/>
    <property type="match status" value="1"/>
</dbReference>
<evidence type="ECO:0000256" key="5">
    <source>
        <dbReference type="ARBA" id="ARBA00022679"/>
    </source>
</evidence>
<dbReference type="InterPro" id="IPR011006">
    <property type="entry name" value="CheY-like_superfamily"/>
</dbReference>
<dbReference type="InterPro" id="IPR004358">
    <property type="entry name" value="Sig_transdc_His_kin-like_C"/>
</dbReference>
<feature type="domain" description="HPt" evidence="13">
    <location>
        <begin position="1"/>
        <end position="87"/>
    </location>
</feature>
<dbReference type="EC" id="2.7.13.3" evidence="2"/>
<dbReference type="PANTHER" id="PTHR43395:SF8">
    <property type="entry name" value="HISTIDINE KINASE"/>
    <property type="match status" value="1"/>
</dbReference>
<dbReference type="PROSITE" id="PS50110">
    <property type="entry name" value="RESPONSE_REGULATORY"/>
    <property type="match status" value="1"/>
</dbReference>
<dbReference type="PRINTS" id="PR00344">
    <property type="entry name" value="BCTRLSENSOR"/>
</dbReference>
<dbReference type="PANTHER" id="PTHR43395">
    <property type="entry name" value="SENSOR HISTIDINE KINASE CHEA"/>
    <property type="match status" value="1"/>
</dbReference>
<dbReference type="GO" id="GO:0006935">
    <property type="term" value="P:chemotaxis"/>
    <property type="evidence" value="ECO:0007669"/>
    <property type="project" value="InterPro"/>
</dbReference>
<name>A0A6S6S3P4_9GAMM</name>
<dbReference type="SMART" id="SM00387">
    <property type="entry name" value="HATPase_c"/>
    <property type="match status" value="1"/>
</dbReference>
<comment type="function">
    <text evidence="8">Involved in the transmission of sensory signals from the chemoreceptors to the flagellar motors. CheA is autophosphorylated; it can transfer its phosphate group to either CheB or CheY.</text>
</comment>
<dbReference type="InterPro" id="IPR036061">
    <property type="entry name" value="CheW-like_dom_sf"/>
</dbReference>
<dbReference type="SUPFAM" id="SSF55874">
    <property type="entry name" value="ATPase domain of HSP90 chaperone/DNA topoisomerase II/histidine kinase"/>
    <property type="match status" value="1"/>
</dbReference>
<dbReference type="FunFam" id="3.30.565.10:FF:000016">
    <property type="entry name" value="Chemotaxis protein CheA, putative"/>
    <property type="match status" value="1"/>
</dbReference>
<dbReference type="SMART" id="SM00260">
    <property type="entry name" value="CheW"/>
    <property type="match status" value="1"/>
</dbReference>
<dbReference type="InterPro" id="IPR003594">
    <property type="entry name" value="HATPase_dom"/>
</dbReference>
<dbReference type="InterPro" id="IPR008207">
    <property type="entry name" value="Sig_transdc_His_kin_Hpt_dom"/>
</dbReference>